<evidence type="ECO:0000313" key="2">
    <source>
        <dbReference type="EMBL" id="MBO2009947.1"/>
    </source>
</evidence>
<sequence>MKTTFAILLLGCCLLLSACQRPDDAVVIIKGKQWHRTSAELAQGQLTPQLHDADYQLVSDMAMLSAVVYAGVRVSGHRPDYRQDTAKYAVERRELARRGWQPFALAEVVTTPPGQHPLGGLVYDVWVQARTGARPLAVLVFRGTNYLEFADWVANTRPVTNWPGLWDQYEQARALTPVVVARLDSAYGGRERVFATGHSLGGGLAQHAGYTCPRIEKVFAFDSSPLTGYFDVAKKERLLHGSKRRTFLVYESYEVLALFRMVPAYLDRFREVDIVAVRYNFATGLEAPSPFQQHQMQRLAAGLNAEK</sequence>
<evidence type="ECO:0000313" key="3">
    <source>
        <dbReference type="Proteomes" id="UP000664369"/>
    </source>
</evidence>
<dbReference type="Gene3D" id="3.40.50.1820">
    <property type="entry name" value="alpha/beta hydrolase"/>
    <property type="match status" value="1"/>
</dbReference>
<keyword evidence="1" id="KW-0732">Signal</keyword>
<feature type="signal peptide" evidence="1">
    <location>
        <begin position="1"/>
        <end position="18"/>
    </location>
</feature>
<dbReference type="PROSITE" id="PS51257">
    <property type="entry name" value="PROKAR_LIPOPROTEIN"/>
    <property type="match status" value="1"/>
</dbReference>
<dbReference type="InterPro" id="IPR029058">
    <property type="entry name" value="AB_hydrolase_fold"/>
</dbReference>
<gene>
    <name evidence="2" type="ORF">J4E00_12865</name>
</gene>
<evidence type="ECO:0000256" key="1">
    <source>
        <dbReference type="SAM" id="SignalP"/>
    </source>
</evidence>
<proteinExistence type="predicted"/>
<dbReference type="RefSeq" id="WP_208175582.1">
    <property type="nucleotide sequence ID" value="NZ_JAGETZ010000005.1"/>
</dbReference>
<reference evidence="2 3" key="1">
    <citation type="submission" date="2021-03" db="EMBL/GenBank/DDBJ databases">
        <authorList>
            <person name="Kim M.K."/>
        </authorList>
    </citation>
    <scope>NUCLEOTIDE SEQUENCE [LARGE SCALE GENOMIC DNA]</scope>
    <source>
        <strain evidence="2 3">BT442</strain>
    </source>
</reference>
<protein>
    <recommendedName>
        <fullName evidence="4">DUF2974 domain-containing protein</fullName>
    </recommendedName>
</protein>
<dbReference type="SUPFAM" id="SSF53474">
    <property type="entry name" value="alpha/beta-Hydrolases"/>
    <property type="match status" value="1"/>
</dbReference>
<dbReference type="Pfam" id="PF26363">
    <property type="entry name" value="Phospholipase-like"/>
    <property type="match status" value="1"/>
</dbReference>
<dbReference type="EMBL" id="JAGETZ010000005">
    <property type="protein sequence ID" value="MBO2009947.1"/>
    <property type="molecule type" value="Genomic_DNA"/>
</dbReference>
<evidence type="ECO:0008006" key="4">
    <source>
        <dbReference type="Google" id="ProtNLM"/>
    </source>
</evidence>
<accession>A0ABS3QFA5</accession>
<dbReference type="Proteomes" id="UP000664369">
    <property type="component" value="Unassembled WGS sequence"/>
</dbReference>
<name>A0ABS3QFA5_9BACT</name>
<organism evidence="2 3">
    <name type="scientific">Hymenobacter negativus</name>
    <dbReference type="NCBI Taxonomy" id="2795026"/>
    <lineage>
        <taxon>Bacteria</taxon>
        <taxon>Pseudomonadati</taxon>
        <taxon>Bacteroidota</taxon>
        <taxon>Cytophagia</taxon>
        <taxon>Cytophagales</taxon>
        <taxon>Hymenobacteraceae</taxon>
        <taxon>Hymenobacter</taxon>
    </lineage>
</organism>
<feature type="chain" id="PRO_5046822612" description="DUF2974 domain-containing protein" evidence="1">
    <location>
        <begin position="19"/>
        <end position="307"/>
    </location>
</feature>
<keyword evidence="3" id="KW-1185">Reference proteome</keyword>
<comment type="caution">
    <text evidence="2">The sequence shown here is derived from an EMBL/GenBank/DDBJ whole genome shotgun (WGS) entry which is preliminary data.</text>
</comment>